<comment type="caution">
    <text evidence="2">The sequence shown here is derived from an EMBL/GenBank/DDBJ whole genome shotgun (WGS) entry which is preliminary data.</text>
</comment>
<evidence type="ECO:0000256" key="1">
    <source>
        <dbReference type="SAM" id="MobiDB-lite"/>
    </source>
</evidence>
<organism evidence="2 3">
    <name type="scientific">Portunus trituberculatus</name>
    <name type="common">Swimming crab</name>
    <name type="synonym">Neptunus trituberculatus</name>
    <dbReference type="NCBI Taxonomy" id="210409"/>
    <lineage>
        <taxon>Eukaryota</taxon>
        <taxon>Metazoa</taxon>
        <taxon>Ecdysozoa</taxon>
        <taxon>Arthropoda</taxon>
        <taxon>Crustacea</taxon>
        <taxon>Multicrustacea</taxon>
        <taxon>Malacostraca</taxon>
        <taxon>Eumalacostraca</taxon>
        <taxon>Eucarida</taxon>
        <taxon>Decapoda</taxon>
        <taxon>Pleocyemata</taxon>
        <taxon>Brachyura</taxon>
        <taxon>Eubrachyura</taxon>
        <taxon>Portunoidea</taxon>
        <taxon>Portunidae</taxon>
        <taxon>Portuninae</taxon>
        <taxon>Portunus</taxon>
    </lineage>
</organism>
<name>A0A5B7HKG2_PORTR</name>
<gene>
    <name evidence="2" type="ORF">E2C01_067233</name>
</gene>
<proteinExistence type="predicted"/>
<protein>
    <submittedName>
        <fullName evidence="2">Uncharacterized protein</fullName>
    </submittedName>
</protein>
<keyword evidence="3" id="KW-1185">Reference proteome</keyword>
<reference evidence="2 3" key="1">
    <citation type="submission" date="2019-05" db="EMBL/GenBank/DDBJ databases">
        <title>Another draft genome of Portunus trituberculatus and its Hox gene families provides insights of decapod evolution.</title>
        <authorList>
            <person name="Jeong J.-H."/>
            <person name="Song I."/>
            <person name="Kim S."/>
            <person name="Choi T."/>
            <person name="Kim D."/>
            <person name="Ryu S."/>
            <person name="Kim W."/>
        </authorList>
    </citation>
    <scope>NUCLEOTIDE SEQUENCE [LARGE SCALE GENOMIC DNA]</scope>
    <source>
        <tissue evidence="2">Muscle</tissue>
    </source>
</reference>
<dbReference type="Proteomes" id="UP000324222">
    <property type="component" value="Unassembled WGS sequence"/>
</dbReference>
<dbReference type="EMBL" id="VSRR010035678">
    <property type="protein sequence ID" value="MPC72920.1"/>
    <property type="molecule type" value="Genomic_DNA"/>
</dbReference>
<accession>A0A5B7HKG2</accession>
<evidence type="ECO:0000313" key="2">
    <source>
        <dbReference type="EMBL" id="MPC72920.1"/>
    </source>
</evidence>
<dbReference type="AlphaFoldDB" id="A0A5B7HKG2"/>
<feature type="region of interest" description="Disordered" evidence="1">
    <location>
        <begin position="1"/>
        <end position="65"/>
    </location>
</feature>
<evidence type="ECO:0000313" key="3">
    <source>
        <dbReference type="Proteomes" id="UP000324222"/>
    </source>
</evidence>
<sequence length="65" mass="7275">MAAQLQKVMYGSCTSLHPPQPTNLERGSDEPQMSIAKSRVPRPKGQAQEGEERRRKGKRNGKGER</sequence>
<feature type="compositionally biased region" description="Basic residues" evidence="1">
    <location>
        <begin position="55"/>
        <end position="65"/>
    </location>
</feature>
<feature type="compositionally biased region" description="Polar residues" evidence="1">
    <location>
        <begin position="12"/>
        <end position="25"/>
    </location>
</feature>